<feature type="domain" description="Glutamine amidotransferase" evidence="1">
    <location>
        <begin position="3"/>
        <end position="158"/>
    </location>
</feature>
<dbReference type="EMBL" id="LHQS01000001">
    <property type="protein sequence ID" value="RXE57400.1"/>
    <property type="molecule type" value="Genomic_DNA"/>
</dbReference>
<evidence type="ECO:0000313" key="3">
    <source>
        <dbReference type="Proteomes" id="UP000290932"/>
    </source>
</evidence>
<organism evidence="2 3">
    <name type="scientific">Methanoculleus taiwanensis</name>
    <dbReference type="NCBI Taxonomy" id="1550565"/>
    <lineage>
        <taxon>Archaea</taxon>
        <taxon>Methanobacteriati</taxon>
        <taxon>Methanobacteriota</taxon>
        <taxon>Stenosarchaea group</taxon>
        <taxon>Methanomicrobia</taxon>
        <taxon>Methanomicrobiales</taxon>
        <taxon>Methanomicrobiaceae</taxon>
        <taxon>Methanoculleus</taxon>
    </lineage>
</organism>
<dbReference type="PANTHER" id="PTHR42695">
    <property type="entry name" value="GLUTAMINE AMIDOTRANSFERASE YLR126C-RELATED"/>
    <property type="match status" value="1"/>
</dbReference>
<evidence type="ECO:0000313" key="2">
    <source>
        <dbReference type="EMBL" id="RXE57400.1"/>
    </source>
</evidence>
<name>A0A498H6H7_9EURY</name>
<dbReference type="Pfam" id="PF00117">
    <property type="entry name" value="GATase"/>
    <property type="match status" value="1"/>
</dbReference>
<dbReference type="PANTHER" id="PTHR42695:SF5">
    <property type="entry name" value="GLUTAMINE AMIDOTRANSFERASE YLR126C-RELATED"/>
    <property type="match status" value="1"/>
</dbReference>
<reference evidence="2 3" key="1">
    <citation type="journal article" date="2015" name="Int. J. Syst. Evol. Microbiol.">
        <title>Methanoculleus taiwanensis sp. nov., a methanogen isolated from deep marine sediment at the deformation front area near Taiwan.</title>
        <authorList>
            <person name="Weng C.Y."/>
            <person name="Chen S.C."/>
            <person name="Lai M.C."/>
            <person name="Wu S.Y."/>
            <person name="Lin S."/>
            <person name="Yang T.F."/>
            <person name="Chen P.C."/>
        </authorList>
    </citation>
    <scope>NUCLEOTIDE SEQUENCE [LARGE SCALE GENOMIC DNA]</scope>
    <source>
        <strain evidence="2 3">CYW4</strain>
    </source>
</reference>
<dbReference type="CDD" id="cd01741">
    <property type="entry name" value="GATase1_1"/>
    <property type="match status" value="1"/>
</dbReference>
<dbReference type="Gene3D" id="3.40.50.880">
    <property type="match status" value="1"/>
</dbReference>
<protein>
    <recommendedName>
        <fullName evidence="1">Glutamine amidotransferase domain-containing protein</fullName>
    </recommendedName>
</protein>
<keyword evidence="3" id="KW-1185">Reference proteome</keyword>
<proteinExistence type="predicted"/>
<dbReference type="PROSITE" id="PS51273">
    <property type="entry name" value="GATASE_TYPE_1"/>
    <property type="match status" value="1"/>
</dbReference>
<dbReference type="GO" id="GO:0005829">
    <property type="term" value="C:cytosol"/>
    <property type="evidence" value="ECO:0007669"/>
    <property type="project" value="TreeGrafter"/>
</dbReference>
<gene>
    <name evidence="2" type="ORF">ABH15_00355</name>
</gene>
<dbReference type="InterPro" id="IPR017926">
    <property type="entry name" value="GATASE"/>
</dbReference>
<accession>A0A498H6H7</accession>
<dbReference type="InterPro" id="IPR029062">
    <property type="entry name" value="Class_I_gatase-like"/>
</dbReference>
<dbReference type="InterPro" id="IPR044992">
    <property type="entry name" value="ChyE-like"/>
</dbReference>
<evidence type="ECO:0000259" key="1">
    <source>
        <dbReference type="Pfam" id="PF00117"/>
    </source>
</evidence>
<dbReference type="AlphaFoldDB" id="A0A498H6H7"/>
<dbReference type="SUPFAM" id="SSF52317">
    <property type="entry name" value="Class I glutamine amidotransferase-like"/>
    <property type="match status" value="1"/>
</dbReference>
<sequence length="202" mass="22726">MEQVLSERDCEYRIVRLYEGEVIPPVGTSPLIFLGGRMSVNDEREYPFLKGEKELIRRSIRAGAPVLGICLGAQLIASAFGQRVAPGIPERGWCGVDIIRNDLLPDCPDRLKVFHWHGETFDLPDGAELLAWGSEVPNQLYTLKTALGVQFHIEATPEIIETWTETLDENERERIRAGTPRYLDGSERFCREIVSLFLQGGA</sequence>
<dbReference type="Proteomes" id="UP000290932">
    <property type="component" value="Unassembled WGS sequence"/>
</dbReference>
<comment type="caution">
    <text evidence="2">The sequence shown here is derived from an EMBL/GenBank/DDBJ whole genome shotgun (WGS) entry which is preliminary data.</text>
</comment>